<dbReference type="InterPro" id="IPR036928">
    <property type="entry name" value="AS_sf"/>
</dbReference>
<evidence type="ECO:0000313" key="3">
    <source>
        <dbReference type="Proteomes" id="UP001341840"/>
    </source>
</evidence>
<dbReference type="PANTHER" id="PTHR11895">
    <property type="entry name" value="TRANSAMIDASE"/>
    <property type="match status" value="1"/>
</dbReference>
<proteinExistence type="predicted"/>
<feature type="domain" description="Amidase" evidence="1">
    <location>
        <begin position="112"/>
        <end position="278"/>
    </location>
</feature>
<dbReference type="EMBL" id="JASCZI010000365">
    <property type="protein sequence ID" value="MED6111346.1"/>
    <property type="molecule type" value="Genomic_DNA"/>
</dbReference>
<feature type="domain" description="Amidase" evidence="1">
    <location>
        <begin position="1"/>
        <end position="105"/>
    </location>
</feature>
<dbReference type="Proteomes" id="UP001341840">
    <property type="component" value="Unassembled WGS sequence"/>
</dbReference>
<dbReference type="Gene3D" id="3.90.1300.10">
    <property type="entry name" value="Amidase signature (AS) domain"/>
    <property type="match status" value="2"/>
</dbReference>
<name>A0ABU6QHD2_9FABA</name>
<dbReference type="Pfam" id="PF01425">
    <property type="entry name" value="Amidase"/>
    <property type="match status" value="2"/>
</dbReference>
<gene>
    <name evidence="2" type="ORF">PIB30_051499</name>
</gene>
<evidence type="ECO:0000313" key="2">
    <source>
        <dbReference type="EMBL" id="MED6111346.1"/>
    </source>
</evidence>
<dbReference type="PANTHER" id="PTHR11895:SF67">
    <property type="entry name" value="AMIDASE DOMAIN-CONTAINING PROTEIN"/>
    <property type="match status" value="1"/>
</dbReference>
<dbReference type="InterPro" id="IPR023631">
    <property type="entry name" value="Amidase_dom"/>
</dbReference>
<sequence length="314" mass="33810">MHELGAGTNGVNPHYGATRNPYDRSKIAGGSLSGSAAVVSAGLCPVAIGVDGAGSVRIPAALCGVVGLKPTFGRVPHSGVLPLNWTIGTVGILAGTVEDALITDDIRICCSHALNKLQDHYGWEIVDVTIPDIEVMFRAHYLTIGSECATLLDAFREKNFAELGWDTRVALNFYSAFSSMEYIKAQKIRNRQLQFHKKILGEADVIVSPATGVTANPIKEDAIQTGDFDYPNAAALVRYSISGNFLGLPAVTIPVAYTELGLPIGLQFIGKPWAEATLIHLAFAMQAICMPQYRKPAVYYDLHHKSCYNEACSK</sequence>
<reference evidence="2 3" key="1">
    <citation type="journal article" date="2023" name="Plants (Basel)">
        <title>Bridging the Gap: Combining Genomics and Transcriptomics Approaches to Understand Stylosanthes scabra, an Orphan Legume from the Brazilian Caatinga.</title>
        <authorList>
            <person name="Ferreira-Neto J.R.C."/>
            <person name="da Silva M.D."/>
            <person name="Binneck E."/>
            <person name="de Melo N.F."/>
            <person name="da Silva R.H."/>
            <person name="de Melo A.L.T.M."/>
            <person name="Pandolfi V."/>
            <person name="Bustamante F.O."/>
            <person name="Brasileiro-Vidal A.C."/>
            <person name="Benko-Iseppon A.M."/>
        </authorList>
    </citation>
    <scope>NUCLEOTIDE SEQUENCE [LARGE SCALE GENOMIC DNA]</scope>
    <source>
        <tissue evidence="2">Leaves</tissue>
    </source>
</reference>
<keyword evidence="3" id="KW-1185">Reference proteome</keyword>
<comment type="caution">
    <text evidence="2">The sequence shown here is derived from an EMBL/GenBank/DDBJ whole genome shotgun (WGS) entry which is preliminary data.</text>
</comment>
<dbReference type="SUPFAM" id="SSF75304">
    <property type="entry name" value="Amidase signature (AS) enzymes"/>
    <property type="match status" value="1"/>
</dbReference>
<dbReference type="InterPro" id="IPR000120">
    <property type="entry name" value="Amidase"/>
</dbReference>
<protein>
    <recommendedName>
        <fullName evidence="1">Amidase domain-containing protein</fullName>
    </recommendedName>
</protein>
<evidence type="ECO:0000259" key="1">
    <source>
        <dbReference type="Pfam" id="PF01425"/>
    </source>
</evidence>
<organism evidence="2 3">
    <name type="scientific">Stylosanthes scabra</name>
    <dbReference type="NCBI Taxonomy" id="79078"/>
    <lineage>
        <taxon>Eukaryota</taxon>
        <taxon>Viridiplantae</taxon>
        <taxon>Streptophyta</taxon>
        <taxon>Embryophyta</taxon>
        <taxon>Tracheophyta</taxon>
        <taxon>Spermatophyta</taxon>
        <taxon>Magnoliopsida</taxon>
        <taxon>eudicotyledons</taxon>
        <taxon>Gunneridae</taxon>
        <taxon>Pentapetalae</taxon>
        <taxon>rosids</taxon>
        <taxon>fabids</taxon>
        <taxon>Fabales</taxon>
        <taxon>Fabaceae</taxon>
        <taxon>Papilionoideae</taxon>
        <taxon>50 kb inversion clade</taxon>
        <taxon>dalbergioids sensu lato</taxon>
        <taxon>Dalbergieae</taxon>
        <taxon>Pterocarpus clade</taxon>
        <taxon>Stylosanthes</taxon>
    </lineage>
</organism>
<accession>A0ABU6QHD2</accession>